<gene>
    <name evidence="3" type="ORF">ECRASSUSDP1_LOCUS15592</name>
</gene>
<evidence type="ECO:0000313" key="3">
    <source>
        <dbReference type="EMBL" id="CAI2374240.1"/>
    </source>
</evidence>
<proteinExistence type="predicted"/>
<keyword evidence="4" id="KW-1185">Reference proteome</keyword>
<organism evidence="3 4">
    <name type="scientific">Euplotes crassus</name>
    <dbReference type="NCBI Taxonomy" id="5936"/>
    <lineage>
        <taxon>Eukaryota</taxon>
        <taxon>Sar</taxon>
        <taxon>Alveolata</taxon>
        <taxon>Ciliophora</taxon>
        <taxon>Intramacronucleata</taxon>
        <taxon>Spirotrichea</taxon>
        <taxon>Hypotrichia</taxon>
        <taxon>Euplotida</taxon>
        <taxon>Euplotidae</taxon>
        <taxon>Moneuplotes</taxon>
    </lineage>
</organism>
<protein>
    <submittedName>
        <fullName evidence="3">Uncharacterized protein</fullName>
    </submittedName>
</protein>
<name>A0AAD2CY74_EUPCR</name>
<evidence type="ECO:0000256" key="2">
    <source>
        <dbReference type="SAM" id="SignalP"/>
    </source>
</evidence>
<evidence type="ECO:0000256" key="1">
    <source>
        <dbReference type="SAM" id="Coils"/>
    </source>
</evidence>
<dbReference type="EMBL" id="CAMPGE010015627">
    <property type="protein sequence ID" value="CAI2374240.1"/>
    <property type="molecule type" value="Genomic_DNA"/>
</dbReference>
<comment type="caution">
    <text evidence="3">The sequence shown here is derived from an EMBL/GenBank/DDBJ whole genome shotgun (WGS) entry which is preliminary data.</text>
</comment>
<evidence type="ECO:0000313" key="4">
    <source>
        <dbReference type="Proteomes" id="UP001295684"/>
    </source>
</evidence>
<dbReference type="AlphaFoldDB" id="A0AAD2CY74"/>
<accession>A0AAD2CY74</accession>
<feature type="coiled-coil region" evidence="1">
    <location>
        <begin position="23"/>
        <end position="50"/>
    </location>
</feature>
<dbReference type="Proteomes" id="UP001295684">
    <property type="component" value="Unassembled WGS sequence"/>
</dbReference>
<keyword evidence="2" id="KW-0732">Signal</keyword>
<sequence length="107" mass="12143">MAAFLGLAQSSLLKNVLAVFILKNRMKISRKNLEKKIDEAKQICKCENASPGVSLLLLKQYPQCLWSQISEEELSQYKSFVYIKCSLSMSNCDNHVPIIIPHMICHS</sequence>
<keyword evidence="1" id="KW-0175">Coiled coil</keyword>
<reference evidence="3" key="1">
    <citation type="submission" date="2023-07" db="EMBL/GenBank/DDBJ databases">
        <authorList>
            <consortium name="AG Swart"/>
            <person name="Singh M."/>
            <person name="Singh A."/>
            <person name="Seah K."/>
            <person name="Emmerich C."/>
        </authorList>
    </citation>
    <scope>NUCLEOTIDE SEQUENCE</scope>
    <source>
        <strain evidence="3">DP1</strain>
    </source>
</reference>
<feature type="signal peptide" evidence="2">
    <location>
        <begin position="1"/>
        <end position="18"/>
    </location>
</feature>
<feature type="chain" id="PRO_5042197144" evidence="2">
    <location>
        <begin position="19"/>
        <end position="107"/>
    </location>
</feature>